<name>A0A552V5D8_9FLAO</name>
<sequence length="200" mass="22495">MKNILLLCLLLVGTHTALAQKTFNSKAYGFSILKPERWIEITSESIQKNLEKAGAGQKKLDELLKQEKNGVLVTSYYKYPIKAHKGIIPTVKVTLRTNPFTNFEAFKAAVTNTSDLKKMFPDLEIIDAPQVVTVGGVKGLYFSCKFTLDLKNGTVMKIRSRSYSLPYKNKFYQINLQDGQTEEDCTALFNALIKSIKIGF</sequence>
<dbReference type="Proteomes" id="UP000320643">
    <property type="component" value="Unassembled WGS sequence"/>
</dbReference>
<feature type="chain" id="PRO_5021951088" evidence="1">
    <location>
        <begin position="20"/>
        <end position="200"/>
    </location>
</feature>
<gene>
    <name evidence="2" type="ORF">FMM05_05585</name>
</gene>
<evidence type="ECO:0000256" key="1">
    <source>
        <dbReference type="SAM" id="SignalP"/>
    </source>
</evidence>
<organism evidence="2 3">
    <name type="scientific">Flavobacterium zepuense</name>
    <dbReference type="NCBI Taxonomy" id="2593302"/>
    <lineage>
        <taxon>Bacteria</taxon>
        <taxon>Pseudomonadati</taxon>
        <taxon>Bacteroidota</taxon>
        <taxon>Flavobacteriia</taxon>
        <taxon>Flavobacteriales</taxon>
        <taxon>Flavobacteriaceae</taxon>
        <taxon>Flavobacterium</taxon>
    </lineage>
</organism>
<dbReference type="EMBL" id="VJVZ01000003">
    <property type="protein sequence ID" value="TRW25693.1"/>
    <property type="molecule type" value="Genomic_DNA"/>
</dbReference>
<dbReference type="OrthoDB" id="1360312at2"/>
<protein>
    <submittedName>
        <fullName evidence="2">Uncharacterized protein</fullName>
    </submittedName>
</protein>
<dbReference type="AlphaFoldDB" id="A0A552V5D8"/>
<accession>A0A552V5D8</accession>
<evidence type="ECO:0000313" key="3">
    <source>
        <dbReference type="Proteomes" id="UP000320643"/>
    </source>
</evidence>
<evidence type="ECO:0000313" key="2">
    <source>
        <dbReference type="EMBL" id="TRW25693.1"/>
    </source>
</evidence>
<proteinExistence type="predicted"/>
<comment type="caution">
    <text evidence="2">The sequence shown here is derived from an EMBL/GenBank/DDBJ whole genome shotgun (WGS) entry which is preliminary data.</text>
</comment>
<reference evidence="2 3" key="1">
    <citation type="submission" date="2019-07" db="EMBL/GenBank/DDBJ databases">
        <title>Flavobacterium sp. nov., isolated from glacier ice.</title>
        <authorList>
            <person name="Liu Q."/>
            <person name="Xin Y.-H."/>
        </authorList>
    </citation>
    <scope>NUCLEOTIDE SEQUENCE [LARGE SCALE GENOMIC DNA]</scope>
    <source>
        <strain evidence="2 3">ZT4R6</strain>
    </source>
</reference>
<keyword evidence="3" id="KW-1185">Reference proteome</keyword>
<feature type="signal peptide" evidence="1">
    <location>
        <begin position="1"/>
        <end position="19"/>
    </location>
</feature>
<keyword evidence="1" id="KW-0732">Signal</keyword>
<dbReference type="RefSeq" id="WP_143372358.1">
    <property type="nucleotide sequence ID" value="NZ_VJVZ01000003.1"/>
</dbReference>